<proteinExistence type="inferred from homology"/>
<sequence>MIRPTLLALALTTSLAACAAETPATEAKAGAKAAAAPATADAATRERIQAALQTLAPGMKIDGIAPSPIPGFVEVAVGARVLYVSQDGKQLLQGSLVDIASRESLTQASEARLRRGMLAGLGEDTGILFAAAQPKYEVTVFTDIDCGYCRRMHSEIAQYNRLGISVNYLFYPRAGIGSESYQKAVNVWCAPDRRKALTEAKAGKDLPQGDCTSPVTQDFDLGRRIGLDGTPAIYAPDGTQLGGYVPPAEMLARLDEMAAKSGE</sequence>
<evidence type="ECO:0000256" key="4">
    <source>
        <dbReference type="ARBA" id="ARBA00022764"/>
    </source>
</evidence>
<evidence type="ECO:0000313" key="11">
    <source>
        <dbReference type="Proteomes" id="UP000029085"/>
    </source>
</evidence>
<evidence type="ECO:0000259" key="9">
    <source>
        <dbReference type="Pfam" id="PF13098"/>
    </source>
</evidence>
<dbReference type="SUPFAM" id="SSF54423">
    <property type="entry name" value="DsbC/DsbG N-terminal domain-like"/>
    <property type="match status" value="1"/>
</dbReference>
<feature type="domain" description="Thioredoxin-like fold" evidence="9">
    <location>
        <begin position="131"/>
        <end position="254"/>
    </location>
</feature>
<keyword evidence="4 7" id="KW-0574">Periplasm</keyword>
<comment type="function">
    <text evidence="7">Required for disulfide bond formation in some periplasmic proteins. Acts by transferring its disulfide bond to other proteins and is reduced in the process.</text>
</comment>
<accession>A0A087MGF9</accession>
<dbReference type="AlphaFoldDB" id="A0A087MGF9"/>
<dbReference type="Pfam" id="PF10411">
    <property type="entry name" value="DsbC_N"/>
    <property type="match status" value="1"/>
</dbReference>
<dbReference type="InterPro" id="IPR033954">
    <property type="entry name" value="DiS-bond_Isoase_DsbC/G"/>
</dbReference>
<comment type="subcellular location">
    <subcellularLocation>
        <location evidence="1 7">Periplasm</location>
    </subcellularLocation>
</comment>
<dbReference type="InterPro" id="IPR018950">
    <property type="entry name" value="DiS-bond_isomerase_DsbC/G_N"/>
</dbReference>
<dbReference type="EMBL" id="AVCJ01000043">
    <property type="protein sequence ID" value="KFL35962.1"/>
    <property type="molecule type" value="Genomic_DNA"/>
</dbReference>
<evidence type="ECO:0000313" key="10">
    <source>
        <dbReference type="EMBL" id="KFL35962.1"/>
    </source>
</evidence>
<dbReference type="OrthoDB" id="12976at2"/>
<evidence type="ECO:0000256" key="1">
    <source>
        <dbReference type="ARBA" id="ARBA00004418"/>
    </source>
</evidence>
<feature type="chain" id="PRO_5010004622" description="Thiol:disulfide interchange protein" evidence="7">
    <location>
        <begin position="20"/>
        <end position="263"/>
    </location>
</feature>
<keyword evidence="6 7" id="KW-0676">Redox-active center</keyword>
<reference evidence="10 11" key="2">
    <citation type="journal article" date="2015" name="Stand. Genomic Sci.">
        <title>High quality draft genomic sequence of Arenimonas donghaensis DSM 18148(T).</title>
        <authorList>
            <person name="Chen F."/>
            <person name="Wang H."/>
            <person name="Cao Y."/>
            <person name="Li X."/>
            <person name="Wang G."/>
        </authorList>
    </citation>
    <scope>NUCLEOTIDE SEQUENCE [LARGE SCALE GENOMIC DNA]</scope>
    <source>
        <strain evidence="10 11">HO3-R19</strain>
    </source>
</reference>
<evidence type="ECO:0000256" key="5">
    <source>
        <dbReference type="ARBA" id="ARBA00023157"/>
    </source>
</evidence>
<dbReference type="InterPro" id="IPR036249">
    <property type="entry name" value="Thioredoxin-like_sf"/>
</dbReference>
<reference evidence="11" key="1">
    <citation type="submission" date="2013-08" db="EMBL/GenBank/DDBJ databases">
        <title>Genome sequencing of Arenimonas donghaensis.</title>
        <authorList>
            <person name="Chen F."/>
            <person name="Wang G."/>
        </authorList>
    </citation>
    <scope>NUCLEOTIDE SEQUENCE [LARGE SCALE GENOMIC DNA]</scope>
    <source>
        <strain evidence="11">HO3-R19</strain>
    </source>
</reference>
<dbReference type="Proteomes" id="UP000029085">
    <property type="component" value="Unassembled WGS sequence"/>
</dbReference>
<evidence type="ECO:0000256" key="6">
    <source>
        <dbReference type="ARBA" id="ARBA00023284"/>
    </source>
</evidence>
<dbReference type="InterPro" id="IPR051470">
    <property type="entry name" value="Thiol:disulfide_interchange"/>
</dbReference>
<dbReference type="PANTHER" id="PTHR35272:SF3">
    <property type="entry name" value="THIOL:DISULFIDE INTERCHANGE PROTEIN DSBC"/>
    <property type="match status" value="1"/>
</dbReference>
<name>A0A087MGF9_9GAMM</name>
<comment type="similarity">
    <text evidence="2 7">Belongs to the thioredoxin family. DsbC subfamily.</text>
</comment>
<feature type="signal peptide" evidence="7">
    <location>
        <begin position="1"/>
        <end position="19"/>
    </location>
</feature>
<dbReference type="InterPro" id="IPR009094">
    <property type="entry name" value="DiS-bond_isomerase_DsbC/G_N_sf"/>
</dbReference>
<dbReference type="CDD" id="cd03020">
    <property type="entry name" value="DsbA_DsbC_DsbG"/>
    <property type="match status" value="1"/>
</dbReference>
<evidence type="ECO:0000256" key="2">
    <source>
        <dbReference type="ARBA" id="ARBA00009813"/>
    </source>
</evidence>
<dbReference type="STRING" id="1121014.N788_06715"/>
<keyword evidence="11" id="KW-1185">Reference proteome</keyword>
<gene>
    <name evidence="10" type="ORF">N788_06715</name>
</gene>
<dbReference type="Gene3D" id="3.40.30.10">
    <property type="entry name" value="Glutaredoxin"/>
    <property type="match status" value="1"/>
</dbReference>
<protein>
    <recommendedName>
        <fullName evidence="7">Thiol:disulfide interchange protein</fullName>
    </recommendedName>
</protein>
<dbReference type="Gene3D" id="3.10.450.70">
    <property type="entry name" value="Disulphide bond isomerase, DsbC/G, N-terminal"/>
    <property type="match status" value="1"/>
</dbReference>
<dbReference type="PATRIC" id="fig|1121014.3.peg.2248"/>
<dbReference type="RefSeq" id="WP_034225193.1">
    <property type="nucleotide sequence ID" value="NZ_AVCJ01000043.1"/>
</dbReference>
<dbReference type="PROSITE" id="PS51257">
    <property type="entry name" value="PROKAR_LIPOPROTEIN"/>
    <property type="match status" value="1"/>
</dbReference>
<evidence type="ECO:0000259" key="8">
    <source>
        <dbReference type="Pfam" id="PF10411"/>
    </source>
</evidence>
<comment type="caution">
    <text evidence="10">The sequence shown here is derived from an EMBL/GenBank/DDBJ whole genome shotgun (WGS) entry which is preliminary data.</text>
</comment>
<dbReference type="SUPFAM" id="SSF52833">
    <property type="entry name" value="Thioredoxin-like"/>
    <property type="match status" value="1"/>
</dbReference>
<dbReference type="PANTHER" id="PTHR35272">
    <property type="entry name" value="THIOL:DISULFIDE INTERCHANGE PROTEIN DSBC-RELATED"/>
    <property type="match status" value="1"/>
</dbReference>
<keyword evidence="3 7" id="KW-0732">Signal</keyword>
<dbReference type="Pfam" id="PF13098">
    <property type="entry name" value="Thioredoxin_2"/>
    <property type="match status" value="1"/>
</dbReference>
<evidence type="ECO:0000256" key="7">
    <source>
        <dbReference type="RuleBase" id="RU364038"/>
    </source>
</evidence>
<organism evidence="10 11">
    <name type="scientific">Arenimonas donghaensis DSM 18148 = HO3-R19</name>
    <dbReference type="NCBI Taxonomy" id="1121014"/>
    <lineage>
        <taxon>Bacteria</taxon>
        <taxon>Pseudomonadati</taxon>
        <taxon>Pseudomonadota</taxon>
        <taxon>Gammaproteobacteria</taxon>
        <taxon>Lysobacterales</taxon>
        <taxon>Lysobacteraceae</taxon>
        <taxon>Arenimonas</taxon>
    </lineage>
</organism>
<feature type="domain" description="Disulphide bond isomerase DsbC/G N-terminal" evidence="8">
    <location>
        <begin position="39"/>
        <end position="107"/>
    </location>
</feature>
<dbReference type="InterPro" id="IPR012336">
    <property type="entry name" value="Thioredoxin-like_fold"/>
</dbReference>
<keyword evidence="5" id="KW-1015">Disulfide bond</keyword>
<dbReference type="GO" id="GO:0042597">
    <property type="term" value="C:periplasmic space"/>
    <property type="evidence" value="ECO:0007669"/>
    <property type="project" value="UniProtKB-SubCell"/>
</dbReference>
<evidence type="ECO:0000256" key="3">
    <source>
        <dbReference type="ARBA" id="ARBA00022729"/>
    </source>
</evidence>